<dbReference type="RefSeq" id="XP_024334183.1">
    <property type="nucleotide sequence ID" value="XM_024477947.1"/>
</dbReference>
<gene>
    <name evidence="1" type="ORF">POSPLADRAFT_1041646</name>
</gene>
<feature type="non-terminal residue" evidence="1">
    <location>
        <position position="71"/>
    </location>
</feature>
<evidence type="ECO:0000313" key="2">
    <source>
        <dbReference type="Proteomes" id="UP000194127"/>
    </source>
</evidence>
<accession>A0A1X6MM85</accession>
<dbReference type="AlphaFoldDB" id="A0A1X6MM85"/>
<name>A0A1X6MM85_9APHY</name>
<organism evidence="1 2">
    <name type="scientific">Postia placenta MAD-698-R-SB12</name>
    <dbReference type="NCBI Taxonomy" id="670580"/>
    <lineage>
        <taxon>Eukaryota</taxon>
        <taxon>Fungi</taxon>
        <taxon>Dikarya</taxon>
        <taxon>Basidiomycota</taxon>
        <taxon>Agaricomycotina</taxon>
        <taxon>Agaricomycetes</taxon>
        <taxon>Polyporales</taxon>
        <taxon>Adustoporiaceae</taxon>
        <taxon>Rhodonia</taxon>
    </lineage>
</organism>
<evidence type="ECO:0000313" key="1">
    <source>
        <dbReference type="EMBL" id="OSX57389.1"/>
    </source>
</evidence>
<keyword evidence="2" id="KW-1185">Reference proteome</keyword>
<dbReference type="Proteomes" id="UP000194127">
    <property type="component" value="Unassembled WGS sequence"/>
</dbReference>
<reference evidence="1 2" key="1">
    <citation type="submission" date="2017-04" db="EMBL/GenBank/DDBJ databases">
        <title>Genome Sequence of the Model Brown-Rot Fungus Postia placenta SB12.</title>
        <authorList>
            <consortium name="DOE Joint Genome Institute"/>
            <person name="Gaskell J."/>
            <person name="Kersten P."/>
            <person name="Larrondo L.F."/>
            <person name="Canessa P."/>
            <person name="Martinez D."/>
            <person name="Hibbett D."/>
            <person name="Schmoll M."/>
            <person name="Kubicek C.P."/>
            <person name="Martinez A.T."/>
            <person name="Yadav J."/>
            <person name="Master E."/>
            <person name="Magnuson J.K."/>
            <person name="James T."/>
            <person name="Yaver D."/>
            <person name="Berka R."/>
            <person name="Labutti K."/>
            <person name="Lipzen A."/>
            <person name="Aerts A."/>
            <person name="Barry K."/>
            <person name="Henrissat B."/>
            <person name="Blanchette R."/>
            <person name="Grigoriev I."/>
            <person name="Cullen D."/>
        </authorList>
    </citation>
    <scope>NUCLEOTIDE SEQUENCE [LARGE SCALE GENOMIC DNA]</scope>
    <source>
        <strain evidence="1 2">MAD-698-R-SB12</strain>
    </source>
</reference>
<sequence>MTCPRVTVITSATLLWMQNCSRPRTQASIRIDGLQSLKMDTVKGMISFMVRPLMYSFHLVRSLRSIITQAM</sequence>
<proteinExistence type="predicted"/>
<protein>
    <submittedName>
        <fullName evidence="1">Uncharacterized protein</fullName>
    </submittedName>
</protein>
<dbReference type="GeneID" id="36322897"/>
<dbReference type="EMBL" id="KZ110608">
    <property type="protein sequence ID" value="OSX57389.1"/>
    <property type="molecule type" value="Genomic_DNA"/>
</dbReference>